<dbReference type="Gene3D" id="3.40.50.720">
    <property type="entry name" value="NAD(P)-binding Rossmann-like Domain"/>
    <property type="match status" value="1"/>
</dbReference>
<evidence type="ECO:0000259" key="6">
    <source>
        <dbReference type="Pfam" id="PF07993"/>
    </source>
</evidence>
<dbReference type="OrthoDB" id="429813at2759"/>
<keyword evidence="4" id="KW-0521">NADP</keyword>
<keyword evidence="2 4" id="KW-0444">Lipid biosynthesis</keyword>
<feature type="transmembrane region" description="Helical" evidence="4">
    <location>
        <begin position="467"/>
        <end position="488"/>
    </location>
</feature>
<evidence type="ECO:0000256" key="2">
    <source>
        <dbReference type="ARBA" id="ARBA00022516"/>
    </source>
</evidence>
<dbReference type="GO" id="GO:0005777">
    <property type="term" value="C:peroxisome"/>
    <property type="evidence" value="ECO:0007669"/>
    <property type="project" value="TreeGrafter"/>
</dbReference>
<keyword evidence="4" id="KW-0472">Membrane</keyword>
<feature type="domain" description="Thioester reductase (TE)" evidence="6">
    <location>
        <begin position="20"/>
        <end position="287"/>
    </location>
</feature>
<proteinExistence type="inferred from homology"/>
<gene>
    <name evidence="7" type="ORF">MELIAE_LOCUS9926</name>
</gene>
<dbReference type="GO" id="GO:0035336">
    <property type="term" value="P:long-chain fatty-acyl-CoA metabolic process"/>
    <property type="evidence" value="ECO:0007669"/>
    <property type="project" value="TreeGrafter"/>
</dbReference>
<feature type="domain" description="Fatty acyl-CoA reductase C-terminal" evidence="5">
    <location>
        <begin position="359"/>
        <end position="451"/>
    </location>
</feature>
<sequence>MSKTNSQSVRENFSNAVFFITGATGYIGKLTLEDILRNLDVKKVYILVRGKRGFSSEERLKRLLQNPLFERVLLKNPECSRKIHLLEGDLLKENLGLSSVDISKIQNEVEYFIHCAATVKFDEKLHIATQLNVKATKDLTEIAKKAKKIKALVHISTAYSNSPIINVEEKVYTPCISPDSLLKIVQNEVPDYKEKSIIGEWPNTYSFTKNIAEAVIQEAAKNIPVCIVRPSIVISTIEDPIPGFIDNKYGAVSGYLAISLGFIRTLHVNNYDVKLDMVPADFVANSILAAAWNTAIQPKSDDATVYNCVNNHDNYLTLRHCVEGTILENSKCPTSKQFWYPFLLPVKSRNLYLFLDFLLHHIPYYTVDYILYFLGKETILYSTYKAMEPIRNMFPYFLNREWNFENKNFRNLHQKLSVTEKRIFNFNMGSINWDDYAYYFHRGAKQYLLKDTEPLENSRKRFKLLKILHFGVIGIMIMFLLFGILFTLHKCF</sequence>
<keyword evidence="4" id="KW-0560">Oxidoreductase</keyword>
<evidence type="ECO:0000313" key="7">
    <source>
        <dbReference type="EMBL" id="CAH0560103.1"/>
    </source>
</evidence>
<dbReference type="AlphaFoldDB" id="A0A9P0FLX6"/>
<keyword evidence="8" id="KW-1185">Reference proteome</keyword>
<dbReference type="GO" id="GO:0102965">
    <property type="term" value="F:alcohol-forming long-chain fatty acyl-CoA reductase activity"/>
    <property type="evidence" value="ECO:0007669"/>
    <property type="project" value="UniProtKB-EC"/>
</dbReference>
<evidence type="ECO:0000256" key="3">
    <source>
        <dbReference type="ARBA" id="ARBA00023098"/>
    </source>
</evidence>
<dbReference type="Proteomes" id="UP001154078">
    <property type="component" value="Chromosome 7"/>
</dbReference>
<comment type="function">
    <text evidence="4">Catalyzes the reduction of fatty acyl-CoA to fatty alcohols.</text>
</comment>
<evidence type="ECO:0000259" key="5">
    <source>
        <dbReference type="Pfam" id="PF03015"/>
    </source>
</evidence>
<keyword evidence="4" id="KW-0812">Transmembrane</keyword>
<dbReference type="PANTHER" id="PTHR11011">
    <property type="entry name" value="MALE STERILITY PROTEIN 2-RELATED"/>
    <property type="match status" value="1"/>
</dbReference>
<name>A0A9P0FLX6_BRAAE</name>
<dbReference type="EMBL" id="OV121138">
    <property type="protein sequence ID" value="CAH0560103.1"/>
    <property type="molecule type" value="Genomic_DNA"/>
</dbReference>
<organism evidence="7 8">
    <name type="scientific">Brassicogethes aeneus</name>
    <name type="common">Rape pollen beetle</name>
    <name type="synonym">Meligethes aeneus</name>
    <dbReference type="NCBI Taxonomy" id="1431903"/>
    <lineage>
        <taxon>Eukaryota</taxon>
        <taxon>Metazoa</taxon>
        <taxon>Ecdysozoa</taxon>
        <taxon>Arthropoda</taxon>
        <taxon>Hexapoda</taxon>
        <taxon>Insecta</taxon>
        <taxon>Pterygota</taxon>
        <taxon>Neoptera</taxon>
        <taxon>Endopterygota</taxon>
        <taxon>Coleoptera</taxon>
        <taxon>Polyphaga</taxon>
        <taxon>Cucujiformia</taxon>
        <taxon>Nitidulidae</taxon>
        <taxon>Meligethinae</taxon>
        <taxon>Brassicogethes</taxon>
    </lineage>
</organism>
<protein>
    <recommendedName>
        <fullName evidence="4">Fatty acyl-CoA reductase</fullName>
        <ecNumber evidence="4">1.2.1.84</ecNumber>
    </recommendedName>
</protein>
<dbReference type="CDD" id="cd05236">
    <property type="entry name" value="FAR-N_SDR_e"/>
    <property type="match status" value="1"/>
</dbReference>
<dbReference type="Pfam" id="PF07993">
    <property type="entry name" value="NAD_binding_4"/>
    <property type="match status" value="1"/>
</dbReference>
<reference evidence="7" key="1">
    <citation type="submission" date="2021-12" db="EMBL/GenBank/DDBJ databases">
        <authorList>
            <person name="King R."/>
        </authorList>
    </citation>
    <scope>NUCLEOTIDE SEQUENCE</scope>
</reference>
<dbReference type="InterPro" id="IPR026055">
    <property type="entry name" value="FAR"/>
</dbReference>
<dbReference type="SUPFAM" id="SSF51735">
    <property type="entry name" value="NAD(P)-binding Rossmann-fold domains"/>
    <property type="match status" value="1"/>
</dbReference>
<dbReference type="InterPro" id="IPR013120">
    <property type="entry name" value="FAR_NAD-bd"/>
</dbReference>
<comment type="similarity">
    <text evidence="1 4">Belongs to the fatty acyl-CoA reductase family.</text>
</comment>
<accession>A0A9P0FLX6</accession>
<evidence type="ECO:0000256" key="4">
    <source>
        <dbReference type="RuleBase" id="RU363097"/>
    </source>
</evidence>
<dbReference type="InterPro" id="IPR033640">
    <property type="entry name" value="FAR_C"/>
</dbReference>
<dbReference type="InterPro" id="IPR036291">
    <property type="entry name" value="NAD(P)-bd_dom_sf"/>
</dbReference>
<evidence type="ECO:0000256" key="1">
    <source>
        <dbReference type="ARBA" id="ARBA00005928"/>
    </source>
</evidence>
<dbReference type="EC" id="1.2.1.84" evidence="4"/>
<dbReference type="CDD" id="cd09071">
    <property type="entry name" value="FAR_C"/>
    <property type="match status" value="1"/>
</dbReference>
<keyword evidence="4" id="KW-1133">Transmembrane helix</keyword>
<comment type="catalytic activity">
    <reaction evidence="4">
        <text>a long-chain fatty acyl-CoA + 2 NADPH + 2 H(+) = a long-chain primary fatty alcohol + 2 NADP(+) + CoA</text>
        <dbReference type="Rhea" id="RHEA:52716"/>
        <dbReference type="ChEBI" id="CHEBI:15378"/>
        <dbReference type="ChEBI" id="CHEBI:57287"/>
        <dbReference type="ChEBI" id="CHEBI:57783"/>
        <dbReference type="ChEBI" id="CHEBI:58349"/>
        <dbReference type="ChEBI" id="CHEBI:77396"/>
        <dbReference type="ChEBI" id="CHEBI:83139"/>
        <dbReference type="EC" id="1.2.1.84"/>
    </reaction>
</comment>
<evidence type="ECO:0000313" key="8">
    <source>
        <dbReference type="Proteomes" id="UP001154078"/>
    </source>
</evidence>
<keyword evidence="3 4" id="KW-0443">Lipid metabolism</keyword>
<dbReference type="GO" id="GO:0080019">
    <property type="term" value="F:alcohol-forming very long-chain fatty acyl-CoA reductase activity"/>
    <property type="evidence" value="ECO:0007669"/>
    <property type="project" value="InterPro"/>
</dbReference>
<dbReference type="Pfam" id="PF03015">
    <property type="entry name" value="Sterile"/>
    <property type="match status" value="1"/>
</dbReference>
<dbReference type="PANTHER" id="PTHR11011:SF60">
    <property type="entry name" value="FATTY ACYL-COA REDUCTASE-RELATED"/>
    <property type="match status" value="1"/>
</dbReference>